<feature type="compositionally biased region" description="Basic residues" evidence="1">
    <location>
        <begin position="1"/>
        <end position="15"/>
    </location>
</feature>
<dbReference type="AlphaFoldDB" id="A0A1M4E0Y5"/>
<evidence type="ECO:0000313" key="2">
    <source>
        <dbReference type="EMBL" id="SBO92467.1"/>
    </source>
</evidence>
<accession>A0A1M4E0Y5</accession>
<protein>
    <submittedName>
        <fullName evidence="2">Uncharacterized protein</fullName>
    </submittedName>
</protein>
<proteinExistence type="predicted"/>
<evidence type="ECO:0000256" key="1">
    <source>
        <dbReference type="SAM" id="MobiDB-lite"/>
    </source>
</evidence>
<dbReference type="EMBL" id="LT559118">
    <property type="protein sequence ID" value="SBO92467.1"/>
    <property type="molecule type" value="Genomic_DNA"/>
</dbReference>
<organism evidence="2">
    <name type="scientific">Nonomuraea gerenzanensis</name>
    <dbReference type="NCBI Taxonomy" id="93944"/>
    <lineage>
        <taxon>Bacteria</taxon>
        <taxon>Bacillati</taxon>
        <taxon>Actinomycetota</taxon>
        <taxon>Actinomycetes</taxon>
        <taxon>Streptosporangiales</taxon>
        <taxon>Streptosporangiaceae</taxon>
        <taxon>Nonomuraea</taxon>
    </lineage>
</organism>
<sequence>MRRRTRRLVGRVWRRSGRDSRAAPGGRRGGGQPRRLGISRLVRSW</sequence>
<reference evidence="2" key="1">
    <citation type="submission" date="2016-04" db="EMBL/GenBank/DDBJ databases">
        <authorList>
            <person name="Evans L.H."/>
            <person name="Alamgir A."/>
            <person name="Owens N."/>
            <person name="Weber N.D."/>
            <person name="Virtaneva K."/>
            <person name="Barbian K."/>
            <person name="Babar A."/>
            <person name="Rosenke K."/>
        </authorList>
    </citation>
    <scope>NUCLEOTIDE SEQUENCE</scope>
    <source>
        <strain evidence="2">Nono1</strain>
    </source>
</reference>
<feature type="region of interest" description="Disordered" evidence="1">
    <location>
        <begin position="1"/>
        <end position="45"/>
    </location>
</feature>
<gene>
    <name evidence="2" type="ORF">BN4615_P1981</name>
</gene>
<name>A0A1M4E0Y5_9ACTN</name>